<protein>
    <submittedName>
        <fullName evidence="1">Uncharacterized protein</fullName>
    </submittedName>
</protein>
<proteinExistence type="predicted"/>
<dbReference type="AlphaFoldDB" id="A0A8X6T3L7"/>
<gene>
    <name evidence="1" type="ORF">NPIL_676331</name>
</gene>
<comment type="caution">
    <text evidence="1">The sequence shown here is derived from an EMBL/GenBank/DDBJ whole genome shotgun (WGS) entry which is preliminary data.</text>
</comment>
<sequence length="89" mass="10387">MTFTQQSCGKQAHTRRNRFFCFGCGGYRTRVFDRSIPSVSRGNELYLNDAVCRICGRWITAELEIQKVENPFDFMECASRDCENKVLYN</sequence>
<evidence type="ECO:0000313" key="2">
    <source>
        <dbReference type="Proteomes" id="UP000887013"/>
    </source>
</evidence>
<dbReference type="Proteomes" id="UP000887013">
    <property type="component" value="Unassembled WGS sequence"/>
</dbReference>
<name>A0A8X6T3L7_NEPPI</name>
<reference evidence="1" key="1">
    <citation type="submission" date="2020-08" db="EMBL/GenBank/DDBJ databases">
        <title>Multicomponent nature underlies the extraordinary mechanical properties of spider dragline silk.</title>
        <authorList>
            <person name="Kono N."/>
            <person name="Nakamura H."/>
            <person name="Mori M."/>
            <person name="Yoshida Y."/>
            <person name="Ohtoshi R."/>
            <person name="Malay A.D."/>
            <person name="Moran D.A.P."/>
            <person name="Tomita M."/>
            <person name="Numata K."/>
            <person name="Arakawa K."/>
        </authorList>
    </citation>
    <scope>NUCLEOTIDE SEQUENCE</scope>
</reference>
<evidence type="ECO:0000313" key="1">
    <source>
        <dbReference type="EMBL" id="GFS74703.1"/>
    </source>
</evidence>
<organism evidence="1 2">
    <name type="scientific">Nephila pilipes</name>
    <name type="common">Giant wood spider</name>
    <name type="synonym">Nephila maculata</name>
    <dbReference type="NCBI Taxonomy" id="299642"/>
    <lineage>
        <taxon>Eukaryota</taxon>
        <taxon>Metazoa</taxon>
        <taxon>Ecdysozoa</taxon>
        <taxon>Arthropoda</taxon>
        <taxon>Chelicerata</taxon>
        <taxon>Arachnida</taxon>
        <taxon>Araneae</taxon>
        <taxon>Araneomorphae</taxon>
        <taxon>Entelegynae</taxon>
        <taxon>Araneoidea</taxon>
        <taxon>Nephilidae</taxon>
        <taxon>Nephila</taxon>
    </lineage>
</organism>
<keyword evidence="2" id="KW-1185">Reference proteome</keyword>
<dbReference type="EMBL" id="BMAW01001612">
    <property type="protein sequence ID" value="GFS74703.1"/>
    <property type="molecule type" value="Genomic_DNA"/>
</dbReference>
<accession>A0A8X6T3L7</accession>